<dbReference type="Proteomes" id="UP001225596">
    <property type="component" value="Unassembled WGS sequence"/>
</dbReference>
<evidence type="ECO:0000313" key="2">
    <source>
        <dbReference type="EMBL" id="MDQ9170158.1"/>
    </source>
</evidence>
<dbReference type="InterPro" id="IPR050855">
    <property type="entry name" value="NDM-1-like"/>
</dbReference>
<evidence type="ECO:0000259" key="1">
    <source>
        <dbReference type="SMART" id="SM00849"/>
    </source>
</evidence>
<dbReference type="EMBL" id="JAUYVH010000003">
    <property type="protein sequence ID" value="MDQ9170158.1"/>
    <property type="molecule type" value="Genomic_DNA"/>
</dbReference>
<dbReference type="InterPro" id="IPR036866">
    <property type="entry name" value="RibonucZ/Hydroxyglut_hydro"/>
</dbReference>
<organism evidence="2 3">
    <name type="scientific">Keguizhuia sedimenti</name>
    <dbReference type="NCBI Taxonomy" id="3064264"/>
    <lineage>
        <taxon>Bacteria</taxon>
        <taxon>Pseudomonadati</taxon>
        <taxon>Pseudomonadota</taxon>
        <taxon>Betaproteobacteria</taxon>
        <taxon>Burkholderiales</taxon>
        <taxon>Oxalobacteraceae</taxon>
        <taxon>Keguizhuia</taxon>
    </lineage>
</organism>
<proteinExistence type="predicted"/>
<dbReference type="PANTHER" id="PTHR42951:SF20">
    <property type="entry name" value="BETA LACTAMASE"/>
    <property type="match status" value="1"/>
</dbReference>
<reference evidence="2 3" key="1">
    <citation type="submission" date="2023-08" db="EMBL/GenBank/DDBJ databases">
        <title>Oxalobacteraceae gen .nov., isolated from river sludge outside the plant.</title>
        <authorList>
            <person name="Zhao S.Y."/>
        </authorList>
    </citation>
    <scope>NUCLEOTIDE SEQUENCE [LARGE SCALE GENOMIC DNA]</scope>
    <source>
        <strain evidence="2 3">R-40</strain>
    </source>
</reference>
<protein>
    <submittedName>
        <fullName evidence="2">MBL fold metallo-hydrolase</fullName>
    </submittedName>
</protein>
<gene>
    <name evidence="2" type="ORF">Q8A64_06985</name>
</gene>
<keyword evidence="3" id="KW-1185">Reference proteome</keyword>
<dbReference type="Pfam" id="PF00753">
    <property type="entry name" value="Lactamase_B"/>
    <property type="match status" value="1"/>
</dbReference>
<dbReference type="PANTHER" id="PTHR42951">
    <property type="entry name" value="METALLO-BETA-LACTAMASE DOMAIN-CONTAINING"/>
    <property type="match status" value="1"/>
</dbReference>
<dbReference type="SMART" id="SM00849">
    <property type="entry name" value="Lactamase_B"/>
    <property type="match status" value="1"/>
</dbReference>
<evidence type="ECO:0000313" key="3">
    <source>
        <dbReference type="Proteomes" id="UP001225596"/>
    </source>
</evidence>
<dbReference type="RefSeq" id="WP_338436092.1">
    <property type="nucleotide sequence ID" value="NZ_JAUYVH010000003.1"/>
</dbReference>
<dbReference type="CDD" id="cd16282">
    <property type="entry name" value="metallo-hydrolase-like_MBL-fold"/>
    <property type="match status" value="1"/>
</dbReference>
<feature type="domain" description="Metallo-beta-lactamase" evidence="1">
    <location>
        <begin position="28"/>
        <end position="218"/>
    </location>
</feature>
<dbReference type="SUPFAM" id="SSF56281">
    <property type="entry name" value="Metallo-hydrolase/oxidoreductase"/>
    <property type="match status" value="1"/>
</dbReference>
<dbReference type="Gene3D" id="3.60.15.10">
    <property type="entry name" value="Ribonuclease Z/Hydroxyacylglutathione hydrolase-like"/>
    <property type="match status" value="1"/>
</dbReference>
<sequence>MQPVKVAPNVYYFRGESGMASAANKGFMSNAGFVVTSDGVVVFDALATPVLGKAMLKAIREITAKPVKHVFISHYHADHFYGLQPFKAQGAKIWAHENERTTLNSDFTLERLKQRRTDLYPWVNDDTRLIPADQWLQFKDKKSIPFKLGTTSFRVIDASGAHSPGDIMLFVEEQRVLFSGDLFFTGRIPFVGDANSKSWLETLGHMLETNPLMVVPGHGEMSADPIKDMTLTRDYLLFLREKMGKAVEEMVPFEEAYRNVDWSPFAKYPAFEQANRINAYGTYLLMEKESLSKN</sequence>
<accession>A0ABU1BMD0</accession>
<comment type="caution">
    <text evidence="2">The sequence shown here is derived from an EMBL/GenBank/DDBJ whole genome shotgun (WGS) entry which is preliminary data.</text>
</comment>
<dbReference type="InterPro" id="IPR001279">
    <property type="entry name" value="Metallo-B-lactamas"/>
</dbReference>
<name>A0ABU1BMD0_9BURK</name>